<organism evidence="2">
    <name type="scientific">freshwater metagenome</name>
    <dbReference type="NCBI Taxonomy" id="449393"/>
    <lineage>
        <taxon>unclassified sequences</taxon>
        <taxon>metagenomes</taxon>
        <taxon>ecological metagenomes</taxon>
    </lineage>
</organism>
<reference evidence="2" key="1">
    <citation type="submission" date="2020-05" db="EMBL/GenBank/DDBJ databases">
        <authorList>
            <person name="Chiriac C."/>
            <person name="Salcher M."/>
            <person name="Ghai R."/>
            <person name="Kavagutti S V."/>
        </authorList>
    </citation>
    <scope>NUCLEOTIDE SEQUENCE</scope>
</reference>
<feature type="region of interest" description="Disordered" evidence="1">
    <location>
        <begin position="31"/>
        <end position="77"/>
    </location>
</feature>
<evidence type="ECO:0000256" key="1">
    <source>
        <dbReference type="SAM" id="MobiDB-lite"/>
    </source>
</evidence>
<evidence type="ECO:0000313" key="2">
    <source>
        <dbReference type="EMBL" id="CAB4557262.1"/>
    </source>
</evidence>
<proteinExistence type="predicted"/>
<accession>A0A6J6D0F6</accession>
<gene>
    <name evidence="2" type="ORF">UFOPK1493_01495</name>
</gene>
<dbReference type="EMBL" id="CAEZSR010000045">
    <property type="protein sequence ID" value="CAB4557262.1"/>
    <property type="molecule type" value="Genomic_DNA"/>
</dbReference>
<dbReference type="AlphaFoldDB" id="A0A6J6D0F6"/>
<name>A0A6J6D0F6_9ZZZZ</name>
<sequence length="243" mass="25122">MIASRHAKRFVAAFAIAIVVVAVTVAVRGGRSSDSADDTAASPPDTVATITTVGTTGTDETVPANTRAAPESTTESASTLPAIGTLPVLDMASECVAIHGDGATPIASADGPPMACLADGEERPFDADSACEARFGARLLSVKVLTDDGGVWKCLVADRVTLGQPDWQRHCEQAHGAEAVAFVYQSNSSGWACGSVRNGIYLEYIADLDQACHVTYGTETFGIALEVEDGGTPEDNICYGAQP</sequence>
<feature type="compositionally biased region" description="Low complexity" evidence="1">
    <location>
        <begin position="31"/>
        <end position="62"/>
    </location>
</feature>
<protein>
    <submittedName>
        <fullName evidence="2">Unannotated protein</fullName>
    </submittedName>
</protein>